<dbReference type="AlphaFoldDB" id="A0A060YFZ8"/>
<feature type="region of interest" description="Disordered" evidence="1">
    <location>
        <begin position="37"/>
        <end position="173"/>
    </location>
</feature>
<evidence type="ECO:0000256" key="1">
    <source>
        <dbReference type="SAM" id="MobiDB-lite"/>
    </source>
</evidence>
<feature type="compositionally biased region" description="Acidic residues" evidence="1">
    <location>
        <begin position="192"/>
        <end position="201"/>
    </location>
</feature>
<dbReference type="Proteomes" id="UP000193380">
    <property type="component" value="Unassembled WGS sequence"/>
</dbReference>
<gene>
    <name evidence="2" type="ORF">GSONMT00014109001</name>
</gene>
<dbReference type="PANTHER" id="PTHR45872">
    <property type="entry name" value="RHO GUANINE NUCLEOTIDE EXCHANGE FACTOR 2, ISOFORM D"/>
    <property type="match status" value="1"/>
</dbReference>
<evidence type="ECO:0000313" key="3">
    <source>
        <dbReference type="Proteomes" id="UP000193380"/>
    </source>
</evidence>
<reference evidence="2" key="2">
    <citation type="submission" date="2014-03" db="EMBL/GenBank/DDBJ databases">
        <authorList>
            <person name="Genoscope - CEA"/>
        </authorList>
    </citation>
    <scope>NUCLEOTIDE SEQUENCE</scope>
</reference>
<dbReference type="EMBL" id="FR910958">
    <property type="protein sequence ID" value="CDQ90808.1"/>
    <property type="molecule type" value="Genomic_DNA"/>
</dbReference>
<dbReference type="GO" id="GO:0005737">
    <property type="term" value="C:cytoplasm"/>
    <property type="evidence" value="ECO:0007669"/>
    <property type="project" value="TreeGrafter"/>
</dbReference>
<dbReference type="GO" id="GO:0007186">
    <property type="term" value="P:G protein-coupled receptor signaling pathway"/>
    <property type="evidence" value="ECO:0007669"/>
    <property type="project" value="TreeGrafter"/>
</dbReference>
<dbReference type="GO" id="GO:0001664">
    <property type="term" value="F:G protein-coupled receptor binding"/>
    <property type="evidence" value="ECO:0007669"/>
    <property type="project" value="TreeGrafter"/>
</dbReference>
<protein>
    <submittedName>
        <fullName evidence="2">Uncharacterized protein</fullName>
    </submittedName>
</protein>
<dbReference type="GO" id="GO:0005085">
    <property type="term" value="F:guanyl-nucleotide exchange factor activity"/>
    <property type="evidence" value="ECO:0007669"/>
    <property type="project" value="TreeGrafter"/>
</dbReference>
<feature type="region of interest" description="Disordered" evidence="1">
    <location>
        <begin position="182"/>
        <end position="201"/>
    </location>
</feature>
<accession>A0A060YFZ8</accession>
<dbReference type="PANTHER" id="PTHR45872:SF3">
    <property type="entry name" value="RHO GUANINE NUCLEOTIDE EXCHANGE FACTOR 12"/>
    <property type="match status" value="1"/>
</dbReference>
<feature type="compositionally biased region" description="Basic and acidic residues" evidence="1">
    <location>
        <begin position="39"/>
        <end position="49"/>
    </location>
</feature>
<name>A0A060YFZ8_ONCMY</name>
<sequence length="201" mass="22116">MQYVILTYMKHLGVKVKEPRSLEPKRVRINFLPKIKKSIKPEKEGEEKVKKPRFPSILGPPRRPSRVDSASISKAMELNKHRGPQKQLSQPALSVFEQPEFSAGGIRARSQFSDPGSDAATHPLAYIAPPPHSAPASQGSDPTGRDSDSGLTPSSALPRLSTDGLHSGDTLDGMVHLTSTHFDFSPCTLDQLQEEERESDR</sequence>
<evidence type="ECO:0000313" key="2">
    <source>
        <dbReference type="EMBL" id="CDQ90808.1"/>
    </source>
</evidence>
<proteinExistence type="predicted"/>
<organism evidence="2 3">
    <name type="scientific">Oncorhynchus mykiss</name>
    <name type="common">Rainbow trout</name>
    <name type="synonym">Salmo gairdneri</name>
    <dbReference type="NCBI Taxonomy" id="8022"/>
    <lineage>
        <taxon>Eukaryota</taxon>
        <taxon>Metazoa</taxon>
        <taxon>Chordata</taxon>
        <taxon>Craniata</taxon>
        <taxon>Vertebrata</taxon>
        <taxon>Euteleostomi</taxon>
        <taxon>Actinopterygii</taxon>
        <taxon>Neopterygii</taxon>
        <taxon>Teleostei</taxon>
        <taxon>Protacanthopterygii</taxon>
        <taxon>Salmoniformes</taxon>
        <taxon>Salmonidae</taxon>
        <taxon>Salmoninae</taxon>
        <taxon>Oncorhynchus</taxon>
    </lineage>
</organism>
<reference evidence="2" key="1">
    <citation type="journal article" date="2014" name="Nat. Commun.">
        <title>The rainbow trout genome provides novel insights into evolution after whole-genome duplication in vertebrates.</title>
        <authorList>
            <person name="Berthelot C."/>
            <person name="Brunet F."/>
            <person name="Chalopin D."/>
            <person name="Juanchich A."/>
            <person name="Bernard M."/>
            <person name="Noel B."/>
            <person name="Bento P."/>
            <person name="Da Silva C."/>
            <person name="Labadie K."/>
            <person name="Alberti A."/>
            <person name="Aury J.M."/>
            <person name="Louis A."/>
            <person name="Dehais P."/>
            <person name="Bardou P."/>
            <person name="Montfort J."/>
            <person name="Klopp C."/>
            <person name="Cabau C."/>
            <person name="Gaspin C."/>
            <person name="Thorgaard G.H."/>
            <person name="Boussaha M."/>
            <person name="Quillet E."/>
            <person name="Guyomard R."/>
            <person name="Galiana D."/>
            <person name="Bobe J."/>
            <person name="Volff J.N."/>
            <person name="Genet C."/>
            <person name="Wincker P."/>
            <person name="Jaillon O."/>
            <person name="Roest Crollius H."/>
            <person name="Guiguen Y."/>
        </authorList>
    </citation>
    <scope>NUCLEOTIDE SEQUENCE [LARGE SCALE GENOMIC DNA]</scope>
</reference>
<dbReference type="STRING" id="8022.A0A060YFZ8"/>
<dbReference type="PaxDb" id="8022-A0A060YFZ8"/>